<dbReference type="Pfam" id="PF01535">
    <property type="entry name" value="PPR"/>
    <property type="match status" value="2"/>
</dbReference>
<keyword evidence="2" id="KW-0677">Repeat</keyword>
<dbReference type="InterPro" id="IPR002885">
    <property type="entry name" value="PPR_rpt"/>
</dbReference>
<comment type="similarity">
    <text evidence="1">Belongs to the PPR family. PCMP-H subfamily.</text>
</comment>
<evidence type="ECO:0000256" key="3">
    <source>
        <dbReference type="ARBA" id="ARBA00061659"/>
    </source>
</evidence>
<feature type="repeat" description="PPR" evidence="4">
    <location>
        <begin position="118"/>
        <end position="152"/>
    </location>
</feature>
<dbReference type="Pfam" id="PF13041">
    <property type="entry name" value="PPR_2"/>
    <property type="match status" value="2"/>
</dbReference>
<dbReference type="PANTHER" id="PTHR47926:SF537">
    <property type="entry name" value="PENTACOTRIPEPTIDE-REPEAT REGION OF PRORP DOMAIN-CONTAINING PROTEIN"/>
    <property type="match status" value="1"/>
</dbReference>
<dbReference type="FunFam" id="1.25.40.10:FF:000333">
    <property type="entry name" value="Pentatricopeptide repeat-containing protein"/>
    <property type="match status" value="1"/>
</dbReference>
<dbReference type="PANTHER" id="PTHR47926">
    <property type="entry name" value="PENTATRICOPEPTIDE REPEAT-CONTAINING PROTEIN"/>
    <property type="match status" value="1"/>
</dbReference>
<keyword evidence="6" id="KW-1185">Reference proteome</keyword>
<reference evidence="5 6" key="1">
    <citation type="journal article" date="2024" name="Plant J.">
        <title>Genome sequences and population genomics reveal climatic adaptation and genomic divergence between two closely related sweetgum species.</title>
        <authorList>
            <person name="Xu W.Q."/>
            <person name="Ren C.Q."/>
            <person name="Zhang X.Y."/>
            <person name="Comes H.P."/>
            <person name="Liu X.H."/>
            <person name="Li Y.G."/>
            <person name="Kettle C.J."/>
            <person name="Jalonen R."/>
            <person name="Gaisberger H."/>
            <person name="Ma Y.Z."/>
            <person name="Qiu Y.X."/>
        </authorList>
    </citation>
    <scope>NUCLEOTIDE SEQUENCE [LARGE SCALE GENOMIC DNA]</scope>
    <source>
        <strain evidence="5">Hangzhou</strain>
    </source>
</reference>
<dbReference type="NCBIfam" id="TIGR00756">
    <property type="entry name" value="PPR"/>
    <property type="match status" value="3"/>
</dbReference>
<dbReference type="PROSITE" id="PS51375">
    <property type="entry name" value="PPR"/>
    <property type="match status" value="2"/>
</dbReference>
<dbReference type="Pfam" id="PF20431">
    <property type="entry name" value="E_motif"/>
    <property type="match status" value="1"/>
</dbReference>
<dbReference type="Proteomes" id="UP001415857">
    <property type="component" value="Unassembled WGS sequence"/>
</dbReference>
<dbReference type="Gene3D" id="1.25.40.10">
    <property type="entry name" value="Tetratricopeptide repeat domain"/>
    <property type="match status" value="3"/>
</dbReference>
<organism evidence="5 6">
    <name type="scientific">Liquidambar formosana</name>
    <name type="common">Formosan gum</name>
    <dbReference type="NCBI Taxonomy" id="63359"/>
    <lineage>
        <taxon>Eukaryota</taxon>
        <taxon>Viridiplantae</taxon>
        <taxon>Streptophyta</taxon>
        <taxon>Embryophyta</taxon>
        <taxon>Tracheophyta</taxon>
        <taxon>Spermatophyta</taxon>
        <taxon>Magnoliopsida</taxon>
        <taxon>eudicotyledons</taxon>
        <taxon>Gunneridae</taxon>
        <taxon>Pentapetalae</taxon>
        <taxon>Saxifragales</taxon>
        <taxon>Altingiaceae</taxon>
        <taxon>Liquidambar</taxon>
    </lineage>
</organism>
<evidence type="ECO:0000256" key="2">
    <source>
        <dbReference type="ARBA" id="ARBA00022737"/>
    </source>
</evidence>
<gene>
    <name evidence="5" type="ORF">L1049_013660</name>
</gene>
<name>A0AAP0RQI7_LIQFO</name>
<sequence length="440" mass="48823">MALVACSFIPRSASPDPRSWNKIIKEHVLNGDPRGAILAYINMQKFGFNADNFTFPILLKAVGSLSSCYDIGFALHGQTIKTGYDGHVFVQTALLNMYSSIRSIDNACKVFERVSVKDIVAWNSMLDAYASCGQMDNAIKLFNLMPCRDLASFNIVISGYASFGKIASARTIFDNISVRDIVSWNSMILAYTKAGDIEEARNLFEEMPERNVITWNTMITGYLHYQLYIEALDLFDEMKAENSKPDHLTVAGVLSACAHLGSLEMGRKIHIYAQNHRLASSIHVTTSLIDMYAKCGSIKSSLEVFYKSQVKDIYCWNAIISGLALHGYVTKLMSARDCDMSDGEFMMLANLYASCGQWEEAKKWRDLMNNAGIVKTAGCSVIEVDGRFYKFLAGEIGMETDLSRQHALAGSRVRTVAAVKETNKIDSMIVVWNGGVGGMF</sequence>
<dbReference type="InterPro" id="IPR011990">
    <property type="entry name" value="TPR-like_helical_dom_sf"/>
</dbReference>
<dbReference type="AlphaFoldDB" id="A0AAP0RQI7"/>
<accession>A0AAP0RQI7</accession>
<comment type="similarity">
    <text evidence="3">Belongs to the PPR family. PCMP-E subfamily.</text>
</comment>
<evidence type="ECO:0000313" key="5">
    <source>
        <dbReference type="EMBL" id="KAK9279976.1"/>
    </source>
</evidence>
<evidence type="ECO:0008006" key="7">
    <source>
        <dbReference type="Google" id="ProtNLM"/>
    </source>
</evidence>
<dbReference type="GO" id="GO:0003723">
    <property type="term" value="F:RNA binding"/>
    <property type="evidence" value="ECO:0007669"/>
    <property type="project" value="InterPro"/>
</dbReference>
<dbReference type="FunFam" id="1.25.40.10:FF:001214">
    <property type="entry name" value="Pentatricopeptide repeat-containing protein At2g20540"/>
    <property type="match status" value="1"/>
</dbReference>
<dbReference type="GO" id="GO:0009451">
    <property type="term" value="P:RNA modification"/>
    <property type="evidence" value="ECO:0007669"/>
    <property type="project" value="InterPro"/>
</dbReference>
<dbReference type="SUPFAM" id="SSF48452">
    <property type="entry name" value="TPR-like"/>
    <property type="match status" value="1"/>
</dbReference>
<protein>
    <recommendedName>
        <fullName evidence="7">Pentatricopeptide repeat-containing protein</fullName>
    </recommendedName>
</protein>
<dbReference type="EMBL" id="JBBPBK010000008">
    <property type="protein sequence ID" value="KAK9279976.1"/>
    <property type="molecule type" value="Genomic_DNA"/>
</dbReference>
<comment type="caution">
    <text evidence="5">The sequence shown here is derived from an EMBL/GenBank/DDBJ whole genome shotgun (WGS) entry which is preliminary data.</text>
</comment>
<dbReference type="InterPro" id="IPR046960">
    <property type="entry name" value="PPR_At4g14850-like_plant"/>
</dbReference>
<dbReference type="InterPro" id="IPR046848">
    <property type="entry name" value="E_motif"/>
</dbReference>
<evidence type="ECO:0000256" key="1">
    <source>
        <dbReference type="ARBA" id="ARBA00006643"/>
    </source>
</evidence>
<feature type="repeat" description="PPR" evidence="4">
    <location>
        <begin position="180"/>
        <end position="214"/>
    </location>
</feature>
<evidence type="ECO:0000313" key="6">
    <source>
        <dbReference type="Proteomes" id="UP001415857"/>
    </source>
</evidence>
<evidence type="ECO:0000256" key="4">
    <source>
        <dbReference type="PROSITE-ProRule" id="PRU00708"/>
    </source>
</evidence>
<proteinExistence type="inferred from homology"/>
<dbReference type="Pfam" id="PF12854">
    <property type="entry name" value="PPR_1"/>
    <property type="match status" value="1"/>
</dbReference>